<dbReference type="Proteomes" id="UP001056384">
    <property type="component" value="Chromosome 12"/>
</dbReference>
<gene>
    <name evidence="2" type="ORF">Slin15195_G126700</name>
</gene>
<accession>A0A9Q9BAG6</accession>
<evidence type="ECO:0000313" key="2">
    <source>
        <dbReference type="EMBL" id="USW59351.1"/>
    </source>
</evidence>
<name>A0A9Q9BAG6_9PEZI</name>
<feature type="compositionally biased region" description="Low complexity" evidence="1">
    <location>
        <begin position="27"/>
        <end position="49"/>
    </location>
</feature>
<organism evidence="2 3">
    <name type="scientific">Septoria linicola</name>
    <dbReference type="NCBI Taxonomy" id="215465"/>
    <lineage>
        <taxon>Eukaryota</taxon>
        <taxon>Fungi</taxon>
        <taxon>Dikarya</taxon>
        <taxon>Ascomycota</taxon>
        <taxon>Pezizomycotina</taxon>
        <taxon>Dothideomycetes</taxon>
        <taxon>Dothideomycetidae</taxon>
        <taxon>Mycosphaerellales</taxon>
        <taxon>Mycosphaerellaceae</taxon>
        <taxon>Septoria</taxon>
    </lineage>
</organism>
<keyword evidence="3" id="KW-1185">Reference proteome</keyword>
<evidence type="ECO:0000256" key="1">
    <source>
        <dbReference type="SAM" id="MobiDB-lite"/>
    </source>
</evidence>
<protein>
    <submittedName>
        <fullName evidence="2">Uncharacterized protein</fullName>
    </submittedName>
</protein>
<dbReference type="AlphaFoldDB" id="A0A9Q9BAG6"/>
<reference evidence="2" key="1">
    <citation type="submission" date="2022-06" db="EMBL/GenBank/DDBJ databases">
        <title>Complete genome sequences of two strains of the flax pathogen Septoria linicola.</title>
        <authorList>
            <person name="Lapalu N."/>
            <person name="Simon A."/>
            <person name="Demenou B."/>
            <person name="Paumier D."/>
            <person name="Guillot M.-P."/>
            <person name="Gout L."/>
            <person name="Valade R."/>
        </authorList>
    </citation>
    <scope>NUCLEOTIDE SEQUENCE</scope>
    <source>
        <strain evidence="2">SE15195</strain>
    </source>
</reference>
<evidence type="ECO:0000313" key="3">
    <source>
        <dbReference type="Proteomes" id="UP001056384"/>
    </source>
</evidence>
<feature type="compositionally biased region" description="Basic residues" evidence="1">
    <location>
        <begin position="52"/>
        <end position="61"/>
    </location>
</feature>
<sequence>MAEYPSIDELEADELIAVKINGRKKSTTPARQTSTAASSSSKSPPASDSPKGRRPRQKLHKKLASAEVTISKFHAQITDGDEPDLLQWYQSLKRVVLFQQLYAQFNHDGDHAAARVCKNHAQELMAGGTVTANERKEPGDQFKLMKAASAEQLATIIDDAAKKAECSEEDIARA</sequence>
<dbReference type="EMBL" id="CP099429">
    <property type="protein sequence ID" value="USW59351.1"/>
    <property type="molecule type" value="Genomic_DNA"/>
</dbReference>
<feature type="region of interest" description="Disordered" evidence="1">
    <location>
        <begin position="20"/>
        <end position="61"/>
    </location>
</feature>
<proteinExistence type="predicted"/>